<name>A0A0H3MV02_STRS4</name>
<keyword evidence="1" id="KW-0472">Membrane</keyword>
<dbReference type="HOGENOM" id="CLU_2195518_0_0_9"/>
<gene>
    <name evidence="2" type="ordered locus">SSUBM407_0891</name>
</gene>
<evidence type="ECO:0000313" key="2">
    <source>
        <dbReference type="EMBL" id="CAZ55741.1"/>
    </source>
</evidence>
<dbReference type="AlphaFoldDB" id="A0A0H3MV02"/>
<proteinExistence type="predicted"/>
<keyword evidence="1" id="KW-0812">Transmembrane</keyword>
<protein>
    <submittedName>
        <fullName evidence="2">Membrane protein</fullName>
    </submittedName>
</protein>
<keyword evidence="3" id="KW-1185">Reference proteome</keyword>
<evidence type="ECO:0000256" key="1">
    <source>
        <dbReference type="SAM" id="Phobius"/>
    </source>
</evidence>
<evidence type="ECO:0000313" key="3">
    <source>
        <dbReference type="Proteomes" id="UP000009077"/>
    </source>
</evidence>
<dbReference type="KEGG" id="ssb:SSUBM407_0891"/>
<dbReference type="Proteomes" id="UP000009077">
    <property type="component" value="Chromosome"/>
</dbReference>
<dbReference type="EMBL" id="FM252032">
    <property type="protein sequence ID" value="CAZ55741.1"/>
    <property type="molecule type" value="Genomic_DNA"/>
</dbReference>
<reference evidence="2 3" key="1">
    <citation type="journal article" date="2009" name="PLoS ONE">
        <title>Rapid evolution of virulence and drug resistance in the emerging zoonotic pathogen Streptococcus suis.</title>
        <authorList>
            <person name="Holden M.T.G."/>
            <person name="Hauser H."/>
            <person name="Sanders M."/>
            <person name="Ngo T.H."/>
            <person name="Cherevach I."/>
            <person name="Cronin A."/>
            <person name="Goodhead I."/>
            <person name="Mungall K."/>
            <person name="Quail M.A."/>
            <person name="Price C."/>
            <person name="Rabbinowitsch E."/>
            <person name="Sharp S."/>
            <person name="Croucher N.J."/>
            <person name="Chieu T.B."/>
            <person name="Mai N.T.H."/>
            <person name="Diep T.S."/>
            <person name="Chinh N.T."/>
            <person name="Kehoe M."/>
            <person name="Leigh J.A."/>
            <person name="Ward P.N."/>
            <person name="Dowson C.G."/>
            <person name="Whatmore A.M."/>
            <person name="Chanter N."/>
            <person name="Iversen P."/>
            <person name="Gottschalk M."/>
            <person name="Slater J.D."/>
            <person name="Smith H.E."/>
            <person name="Spratt B.G."/>
            <person name="Xu J."/>
            <person name="Ye C."/>
            <person name="Bentley S."/>
            <person name="Barrell B.G."/>
            <person name="Schultsz C."/>
            <person name="Maskell D.J."/>
            <person name="Parkhill J."/>
        </authorList>
    </citation>
    <scope>NUCLEOTIDE SEQUENCE [LARGE SCALE GENOMIC DNA]</scope>
    <source>
        <strain evidence="2 3">BM407</strain>
    </source>
</reference>
<keyword evidence="1" id="KW-1133">Transmembrane helix</keyword>
<sequence length="108" mass="12676">MNTLIEYIGPIILIVLIISYSIYRRCHPNNMDTKQALKCPKCKSIKLQTYIPTQKRYSRKAGMIGHAINGIEGAMFAMLYEADRTYYRCQHCGYRFSRKENRFISNIE</sequence>
<organism evidence="2 3">
    <name type="scientific">Streptococcus suis (strain BM407)</name>
    <dbReference type="NCBI Taxonomy" id="568814"/>
    <lineage>
        <taxon>Bacteria</taxon>
        <taxon>Bacillati</taxon>
        <taxon>Bacillota</taxon>
        <taxon>Bacilli</taxon>
        <taxon>Lactobacillales</taxon>
        <taxon>Streptococcaceae</taxon>
        <taxon>Streptococcus</taxon>
    </lineage>
</organism>
<accession>A0A0H3MV02</accession>
<feature type="transmembrane region" description="Helical" evidence="1">
    <location>
        <begin position="6"/>
        <end position="23"/>
    </location>
</feature>